<evidence type="ECO:0000313" key="3">
    <source>
        <dbReference type="Proteomes" id="UP001148018"/>
    </source>
</evidence>
<comment type="caution">
    <text evidence="2">The sequence shown here is derived from an EMBL/GenBank/DDBJ whole genome shotgun (WGS) entry which is preliminary data.</text>
</comment>
<organism evidence="2 3">
    <name type="scientific">Muraenolepis orangiensis</name>
    <name type="common">Patagonian moray cod</name>
    <dbReference type="NCBI Taxonomy" id="630683"/>
    <lineage>
        <taxon>Eukaryota</taxon>
        <taxon>Metazoa</taxon>
        <taxon>Chordata</taxon>
        <taxon>Craniata</taxon>
        <taxon>Vertebrata</taxon>
        <taxon>Euteleostomi</taxon>
        <taxon>Actinopterygii</taxon>
        <taxon>Neopterygii</taxon>
        <taxon>Teleostei</taxon>
        <taxon>Neoteleostei</taxon>
        <taxon>Acanthomorphata</taxon>
        <taxon>Zeiogadaria</taxon>
        <taxon>Gadariae</taxon>
        <taxon>Gadiformes</taxon>
        <taxon>Muraenolepidoidei</taxon>
        <taxon>Muraenolepididae</taxon>
        <taxon>Muraenolepis</taxon>
    </lineage>
</organism>
<dbReference type="EMBL" id="JANIIK010000110">
    <property type="protein sequence ID" value="KAJ3596757.1"/>
    <property type="molecule type" value="Genomic_DNA"/>
</dbReference>
<keyword evidence="3" id="KW-1185">Reference proteome</keyword>
<name>A0A9Q0IDT3_9TELE</name>
<reference evidence="2" key="1">
    <citation type="submission" date="2022-07" db="EMBL/GenBank/DDBJ databases">
        <title>Chromosome-level genome of Muraenolepis orangiensis.</title>
        <authorList>
            <person name="Kim J."/>
        </authorList>
    </citation>
    <scope>NUCLEOTIDE SEQUENCE</scope>
    <source>
        <strain evidence="2">KU_S4_2022</strain>
        <tissue evidence="2">Muscle</tissue>
    </source>
</reference>
<dbReference type="AlphaFoldDB" id="A0A9Q0IDT3"/>
<feature type="region of interest" description="Disordered" evidence="1">
    <location>
        <begin position="108"/>
        <end position="135"/>
    </location>
</feature>
<sequence>MFQFLFVCQQPTFWCRQEDVLRYVLLVFRLQPRPSGHHTSVWRLTSSVSGGGRPVCRATERIITRSNSLASDEWAMGAVSGPESLHNMTVVGLPDIQVHIPVEFSLRGARSPRRKRRSVEESPTFHDKDGDTKVD</sequence>
<protein>
    <submittedName>
        <fullName evidence="2">Uncharacterized protein</fullName>
    </submittedName>
</protein>
<accession>A0A9Q0IDT3</accession>
<feature type="compositionally biased region" description="Basic and acidic residues" evidence="1">
    <location>
        <begin position="118"/>
        <end position="135"/>
    </location>
</feature>
<evidence type="ECO:0000313" key="2">
    <source>
        <dbReference type="EMBL" id="KAJ3596757.1"/>
    </source>
</evidence>
<gene>
    <name evidence="2" type="ORF">NHX12_003158</name>
</gene>
<evidence type="ECO:0000256" key="1">
    <source>
        <dbReference type="SAM" id="MobiDB-lite"/>
    </source>
</evidence>
<proteinExistence type="predicted"/>
<dbReference type="Proteomes" id="UP001148018">
    <property type="component" value="Unassembled WGS sequence"/>
</dbReference>